<name>A0A6M8J7U7_9ACTN</name>
<keyword evidence="6" id="KW-1185">Reference proteome</keyword>
<proteinExistence type="inferred from homology"/>
<evidence type="ECO:0000313" key="6">
    <source>
        <dbReference type="Proteomes" id="UP000503297"/>
    </source>
</evidence>
<dbReference type="RefSeq" id="WP_173164915.1">
    <property type="nucleotide sequence ID" value="NZ_CP053716.1"/>
</dbReference>
<sequence length="464" mass="48080">MGRGKGDSRSDRGQHGAPAGSHAAGEGQPAFKAAYEFDQKSAAVPRSVREAAEAYSRDSEQYSSRRKGGVGRKVAIGVLSTMLVLILGGAAWAAVYIANLDTTLSGNKTTEELDAINEVLTAKSALDKPFYVMLLGSDKREGSAEQGERTDTNILVRVDPTTNTINMMSIPRDTAINYEGQGTVKFNAAYTFGGTAGSIKQAAELTGAEIAYYAEISFTGLINLVDAVGGVDVQVDERIDDPDAGPVVIEEGMQHLNGEAALVFARSRAYGDGDYTRVSNQRKLIEAVIKKVQAMPITDIPGIVQEGAKSVSTNLRVTDLVALALEMRDKGPLTIHSSTVPSLPHHYQGLSYVFADYDALRQMMEAINAGKDASLIATTKTKEQLVAEYEQRAFGRPAPQAGQNAGAGQGTWNGGGGGGVAPAPATGAGNGGGNRGGTYEAPAAGGAGNGNAAGAPGAPSANGV</sequence>
<keyword evidence="3" id="KW-0472">Membrane</keyword>
<keyword evidence="3" id="KW-0812">Transmembrane</keyword>
<accession>A0A6M8J7U7</accession>
<feature type="transmembrane region" description="Helical" evidence="3">
    <location>
        <begin position="74"/>
        <end position="98"/>
    </location>
</feature>
<dbReference type="PANTHER" id="PTHR33392">
    <property type="entry name" value="POLYISOPRENYL-TEICHOIC ACID--PEPTIDOGLYCAN TEICHOIC ACID TRANSFERASE TAGU"/>
    <property type="match status" value="1"/>
</dbReference>
<dbReference type="Pfam" id="PF03816">
    <property type="entry name" value="LytR_cpsA_psr"/>
    <property type="match status" value="1"/>
</dbReference>
<feature type="compositionally biased region" description="Low complexity" evidence="2">
    <location>
        <begin position="452"/>
        <end position="464"/>
    </location>
</feature>
<dbReference type="NCBIfam" id="TIGR00350">
    <property type="entry name" value="lytR_cpsA_psr"/>
    <property type="match status" value="1"/>
</dbReference>
<feature type="compositionally biased region" description="Gly residues" evidence="2">
    <location>
        <begin position="405"/>
        <end position="420"/>
    </location>
</feature>
<evidence type="ECO:0000313" key="5">
    <source>
        <dbReference type="EMBL" id="QKF07628.1"/>
    </source>
</evidence>
<evidence type="ECO:0000256" key="1">
    <source>
        <dbReference type="ARBA" id="ARBA00006068"/>
    </source>
</evidence>
<dbReference type="KEGG" id="bwa:HLV38_05490"/>
<dbReference type="PANTHER" id="PTHR33392:SF6">
    <property type="entry name" value="POLYISOPRENYL-TEICHOIC ACID--PEPTIDOGLYCAN TEICHOIC ACID TRANSFERASE TAGU"/>
    <property type="match status" value="1"/>
</dbReference>
<feature type="compositionally biased region" description="Basic and acidic residues" evidence="2">
    <location>
        <begin position="1"/>
        <end position="14"/>
    </location>
</feature>
<dbReference type="Gene3D" id="3.40.630.190">
    <property type="entry name" value="LCP protein"/>
    <property type="match status" value="1"/>
</dbReference>
<gene>
    <name evidence="5" type="ORF">HLV38_05490</name>
</gene>
<dbReference type="InterPro" id="IPR050922">
    <property type="entry name" value="LytR/CpsA/Psr_CW_biosynth"/>
</dbReference>
<dbReference type="InterPro" id="IPR004474">
    <property type="entry name" value="LytR_CpsA_psr"/>
</dbReference>
<keyword evidence="3" id="KW-1133">Transmembrane helix</keyword>
<organism evidence="5 6">
    <name type="scientific">Berryella wangjianweii</name>
    <dbReference type="NCBI Taxonomy" id="2734634"/>
    <lineage>
        <taxon>Bacteria</taxon>
        <taxon>Bacillati</taxon>
        <taxon>Actinomycetota</taxon>
        <taxon>Coriobacteriia</taxon>
        <taxon>Eggerthellales</taxon>
        <taxon>Eggerthellaceae</taxon>
        <taxon>Berryella</taxon>
    </lineage>
</organism>
<dbReference type="Proteomes" id="UP000503297">
    <property type="component" value="Chromosome"/>
</dbReference>
<feature type="region of interest" description="Disordered" evidence="2">
    <location>
        <begin position="396"/>
        <end position="464"/>
    </location>
</feature>
<evidence type="ECO:0000256" key="2">
    <source>
        <dbReference type="SAM" id="MobiDB-lite"/>
    </source>
</evidence>
<feature type="domain" description="Cell envelope-related transcriptional attenuator" evidence="4">
    <location>
        <begin position="149"/>
        <end position="293"/>
    </location>
</feature>
<dbReference type="AlphaFoldDB" id="A0A6M8J7U7"/>
<dbReference type="EMBL" id="CP053716">
    <property type="protein sequence ID" value="QKF07628.1"/>
    <property type="molecule type" value="Genomic_DNA"/>
</dbReference>
<reference evidence="6" key="1">
    <citation type="submission" date="2020-05" db="EMBL/GenBank/DDBJ databases">
        <title>Novel species in genus Nocardioides.</title>
        <authorList>
            <person name="Zhang G."/>
        </authorList>
    </citation>
    <scope>NUCLEOTIDE SEQUENCE [LARGE SCALE GENOMIC DNA]</scope>
    <source>
        <strain evidence="6">zg-1050</strain>
    </source>
</reference>
<comment type="similarity">
    <text evidence="1">Belongs to the LytR/CpsA/Psr (LCP) family.</text>
</comment>
<feature type="region of interest" description="Disordered" evidence="2">
    <location>
        <begin position="1"/>
        <end position="27"/>
    </location>
</feature>
<evidence type="ECO:0000256" key="3">
    <source>
        <dbReference type="SAM" id="Phobius"/>
    </source>
</evidence>
<protein>
    <submittedName>
        <fullName evidence="5">LCP family protein</fullName>
    </submittedName>
</protein>
<evidence type="ECO:0000259" key="4">
    <source>
        <dbReference type="Pfam" id="PF03816"/>
    </source>
</evidence>